<protein>
    <recommendedName>
        <fullName evidence="3">DNA recombination protein RmuC homolog</fullName>
    </recommendedName>
</protein>
<accession>K9HPM9</accession>
<dbReference type="RefSeq" id="WP_009540518.1">
    <property type="nucleotide sequence ID" value="NZ_ANHY01000008.1"/>
</dbReference>
<reference evidence="8 9" key="1">
    <citation type="journal article" date="2013" name="Genome Announc.">
        <title>Draft Genome Sequence of an Alphaproteobacterium, Caenispirillum salinarum AK4(T), Isolated from a Solar Saltern.</title>
        <authorList>
            <person name="Khatri I."/>
            <person name="Singh A."/>
            <person name="Korpole S."/>
            <person name="Pinnaka A.K."/>
            <person name="Subramanian S."/>
        </authorList>
    </citation>
    <scope>NUCLEOTIDE SEQUENCE [LARGE SCALE GENOMIC DNA]</scope>
    <source>
        <strain evidence="8 9">AK4</strain>
    </source>
</reference>
<dbReference type="eggNOG" id="COG1322">
    <property type="taxonomic scope" value="Bacteria"/>
</dbReference>
<keyword evidence="7" id="KW-0472">Membrane</keyword>
<evidence type="ECO:0000256" key="2">
    <source>
        <dbReference type="ARBA" id="ARBA00009840"/>
    </source>
</evidence>
<comment type="function">
    <text evidence="1">Involved in DNA recombination.</text>
</comment>
<organism evidence="8 9">
    <name type="scientific">Caenispirillum salinarum AK4</name>
    <dbReference type="NCBI Taxonomy" id="1238182"/>
    <lineage>
        <taxon>Bacteria</taxon>
        <taxon>Pseudomonadati</taxon>
        <taxon>Pseudomonadota</taxon>
        <taxon>Alphaproteobacteria</taxon>
        <taxon>Rhodospirillales</taxon>
        <taxon>Novispirillaceae</taxon>
        <taxon>Caenispirillum</taxon>
    </lineage>
</organism>
<comment type="similarity">
    <text evidence="2">Belongs to the RmuC family.</text>
</comment>
<proteinExistence type="inferred from homology"/>
<feature type="coiled-coil region" evidence="6">
    <location>
        <begin position="48"/>
        <end position="115"/>
    </location>
</feature>
<name>K9HPM9_9PROT</name>
<keyword evidence="5" id="KW-0233">DNA recombination</keyword>
<dbReference type="PANTHER" id="PTHR30563">
    <property type="entry name" value="DNA RECOMBINATION PROTEIN RMUC"/>
    <property type="match status" value="1"/>
</dbReference>
<dbReference type="EMBL" id="ANHY01000008">
    <property type="protein sequence ID" value="EKV30451.1"/>
    <property type="molecule type" value="Genomic_DNA"/>
</dbReference>
<dbReference type="Proteomes" id="UP000009881">
    <property type="component" value="Unassembled WGS sequence"/>
</dbReference>
<keyword evidence="7" id="KW-0812">Transmembrane</keyword>
<keyword evidence="4 6" id="KW-0175">Coiled coil</keyword>
<keyword evidence="9" id="KW-1185">Reference proteome</keyword>
<keyword evidence="7" id="KW-1133">Transmembrane helix</keyword>
<dbReference type="Pfam" id="PF02646">
    <property type="entry name" value="RmuC"/>
    <property type="match status" value="1"/>
</dbReference>
<evidence type="ECO:0000256" key="6">
    <source>
        <dbReference type="SAM" id="Coils"/>
    </source>
</evidence>
<dbReference type="STRING" id="1238182.C882_4410"/>
<evidence type="ECO:0000256" key="7">
    <source>
        <dbReference type="SAM" id="Phobius"/>
    </source>
</evidence>
<gene>
    <name evidence="8" type="ORF">C882_4410</name>
</gene>
<evidence type="ECO:0000313" key="9">
    <source>
        <dbReference type="Proteomes" id="UP000009881"/>
    </source>
</evidence>
<sequence length="357" mass="38752">MEASSWIVPALILVAGVLLLALILRPRGRRVPGGDGEAGETAGRLAQLADAQARLAESVDRRMQAQERTLAEVLQRSGDRTSATLTEVRERLAVIDRAQRTITDLSAQVVSLQEVLGNKQARGAFGEVQLHDLVTSLLPPSAFAFQATLGNGRRADCVIHLPDPPGAIVVDAKFPLESWHGLRAAHEQGDDAARTQAARAFSAAVLKHVKDIAERYQVPGETADSALMFLPSEAIYAELHARFPQVVEQSWRARVWIVSPTTLMATLNTVRAVLKDSRMHEQATLIQAEVRALMDDVARLDDRVGKLARHFDQATEDVRQIRVSTDKVLRRADRVQQLELGEAAGASAGTDGARAAG</sequence>
<dbReference type="AlphaFoldDB" id="K9HPM9"/>
<evidence type="ECO:0000256" key="1">
    <source>
        <dbReference type="ARBA" id="ARBA00003416"/>
    </source>
</evidence>
<evidence type="ECO:0000256" key="4">
    <source>
        <dbReference type="ARBA" id="ARBA00023054"/>
    </source>
</evidence>
<dbReference type="PATRIC" id="fig|1238182.3.peg.2072"/>
<dbReference type="GO" id="GO:0006310">
    <property type="term" value="P:DNA recombination"/>
    <property type="evidence" value="ECO:0007669"/>
    <property type="project" value="UniProtKB-KW"/>
</dbReference>
<dbReference type="InterPro" id="IPR003798">
    <property type="entry name" value="DNA_recombination_RmuC"/>
</dbReference>
<dbReference type="PANTHER" id="PTHR30563:SF0">
    <property type="entry name" value="DNA RECOMBINATION PROTEIN RMUC"/>
    <property type="match status" value="1"/>
</dbReference>
<evidence type="ECO:0000256" key="5">
    <source>
        <dbReference type="ARBA" id="ARBA00023172"/>
    </source>
</evidence>
<evidence type="ECO:0000313" key="8">
    <source>
        <dbReference type="EMBL" id="EKV30451.1"/>
    </source>
</evidence>
<comment type="caution">
    <text evidence="8">The sequence shown here is derived from an EMBL/GenBank/DDBJ whole genome shotgun (WGS) entry which is preliminary data.</text>
</comment>
<evidence type="ECO:0000256" key="3">
    <source>
        <dbReference type="ARBA" id="ARBA00021840"/>
    </source>
</evidence>
<feature type="transmembrane region" description="Helical" evidence="7">
    <location>
        <begin position="6"/>
        <end position="24"/>
    </location>
</feature>